<evidence type="ECO:0000259" key="2">
    <source>
        <dbReference type="PROSITE" id="PS50097"/>
    </source>
</evidence>
<dbReference type="Pfam" id="PF07707">
    <property type="entry name" value="BACK"/>
    <property type="match status" value="1"/>
</dbReference>
<dbReference type="CDD" id="cd18186">
    <property type="entry name" value="BTB_POZ_ZBTB_KLHL-like"/>
    <property type="match status" value="1"/>
</dbReference>
<proteinExistence type="predicted"/>
<accession>A0A4C1VVS2</accession>
<dbReference type="SMART" id="SM00875">
    <property type="entry name" value="BACK"/>
    <property type="match status" value="1"/>
</dbReference>
<evidence type="ECO:0000313" key="4">
    <source>
        <dbReference type="Proteomes" id="UP000299102"/>
    </source>
</evidence>
<dbReference type="SUPFAM" id="SSF54695">
    <property type="entry name" value="POZ domain"/>
    <property type="match status" value="1"/>
</dbReference>
<name>A0A4C1VVS2_EUMVA</name>
<dbReference type="PANTHER" id="PTHR22667">
    <property type="entry name" value="AT01380P-RELATED"/>
    <property type="match status" value="1"/>
</dbReference>
<evidence type="ECO:0000313" key="3">
    <source>
        <dbReference type="EMBL" id="GBP42881.1"/>
    </source>
</evidence>
<organism evidence="3 4">
    <name type="scientific">Eumeta variegata</name>
    <name type="common">Bagworm moth</name>
    <name type="synonym">Eumeta japonica</name>
    <dbReference type="NCBI Taxonomy" id="151549"/>
    <lineage>
        <taxon>Eukaryota</taxon>
        <taxon>Metazoa</taxon>
        <taxon>Ecdysozoa</taxon>
        <taxon>Arthropoda</taxon>
        <taxon>Hexapoda</taxon>
        <taxon>Insecta</taxon>
        <taxon>Pterygota</taxon>
        <taxon>Neoptera</taxon>
        <taxon>Endopterygota</taxon>
        <taxon>Lepidoptera</taxon>
        <taxon>Glossata</taxon>
        <taxon>Ditrysia</taxon>
        <taxon>Tineoidea</taxon>
        <taxon>Psychidae</taxon>
        <taxon>Oiketicinae</taxon>
        <taxon>Eumeta</taxon>
    </lineage>
</organism>
<feature type="compositionally biased region" description="Basic and acidic residues" evidence="1">
    <location>
        <begin position="787"/>
        <end position="807"/>
    </location>
</feature>
<dbReference type="PROSITE" id="PS50097">
    <property type="entry name" value="BTB"/>
    <property type="match status" value="1"/>
</dbReference>
<feature type="region of interest" description="Disordered" evidence="1">
    <location>
        <begin position="782"/>
        <end position="807"/>
    </location>
</feature>
<dbReference type="InterPro" id="IPR000210">
    <property type="entry name" value="BTB/POZ_dom"/>
</dbReference>
<feature type="domain" description="BTB" evidence="2">
    <location>
        <begin position="257"/>
        <end position="309"/>
    </location>
</feature>
<dbReference type="Gene3D" id="3.30.710.10">
    <property type="entry name" value="Potassium Channel Kv1.1, Chain A"/>
    <property type="match status" value="1"/>
</dbReference>
<dbReference type="STRING" id="151549.A0A4C1VVS2"/>
<comment type="caution">
    <text evidence="3">The sequence shown here is derived from an EMBL/GenBank/DDBJ whole genome shotgun (WGS) entry which is preliminary data.</text>
</comment>
<reference evidence="3 4" key="1">
    <citation type="journal article" date="2019" name="Commun. Biol.">
        <title>The bagworm genome reveals a unique fibroin gene that provides high tensile strength.</title>
        <authorList>
            <person name="Kono N."/>
            <person name="Nakamura H."/>
            <person name="Ohtoshi R."/>
            <person name="Tomita M."/>
            <person name="Numata K."/>
            <person name="Arakawa K."/>
        </authorList>
    </citation>
    <scope>NUCLEOTIDE SEQUENCE [LARGE SCALE GENOMIC DNA]</scope>
</reference>
<dbReference type="AlphaFoldDB" id="A0A4C1VVS2"/>
<dbReference type="PANTHER" id="PTHR22667:SF0">
    <property type="entry name" value="AT01380P-RELATED"/>
    <property type="match status" value="1"/>
</dbReference>
<dbReference type="Pfam" id="PF00651">
    <property type="entry name" value="BTB"/>
    <property type="match status" value="1"/>
</dbReference>
<protein>
    <submittedName>
        <fullName evidence="3">Kelch-like protein 17</fullName>
    </submittedName>
</protein>
<feature type="region of interest" description="Disordered" evidence="1">
    <location>
        <begin position="664"/>
        <end position="683"/>
    </location>
</feature>
<gene>
    <name evidence="3" type="primary">KLHL17</name>
    <name evidence="3" type="ORF">EVAR_27234_1</name>
</gene>
<keyword evidence="4" id="KW-1185">Reference proteome</keyword>
<dbReference type="Gene3D" id="1.25.40.420">
    <property type="match status" value="1"/>
</dbReference>
<dbReference type="InterPro" id="IPR011705">
    <property type="entry name" value="BACK"/>
</dbReference>
<dbReference type="OrthoDB" id="6350321at2759"/>
<dbReference type="SMART" id="SM00225">
    <property type="entry name" value="BTB"/>
    <property type="match status" value="1"/>
</dbReference>
<sequence length="807" mass="91941">MMKRSISSYLNNYKSTSLRNIKPGLIISLHSQLTVIIEFVVGPSEKAREGHGEESSKPAPSHYSLFNVLTVKAKRTKMSLTKQMLKKGSDISLNSATQHCPKYKSPGSDYVTSSCSEQTLLRKGDVFPFKTTPSGNLKIRTSQVVFQSSTVGVLLADPTQAKVKIRFEGKSSGEHENQEINDSPRKLEPQEDIYLALGEQTTDKVNLPEKYIDEKGKNLNSLGYALSEPIDWLRVQLPKKQDLYQEFYRRIHKFINTDTVVHIGNERFNCHRIVLQIYSSYFDSHPKREIELPSSNITPAAFKAIYEWMTLNGADCCRILRRRNILDLFTAAQFLAIKDLEEQCWSFMSNDSLFTEDTAFALLREAKAKEISSVVELMVPRVMRFFLPLVASSDYLELKMEEILILLTSNYICVTSELEVLMAGVRWLYGDWNSRREHVADVMRCVRFGLISPWQLVDLKRNPENAEILEIVNTPEVQEMIDDGLAYVIIKYWYGNDSKNYQHWIDVLGLKEPAERNWIGEEKNHMTHVEFLKYLDQFRMPKDQMYQKMAMMQLPRRTDVPPGQKGIDGGKDVRKLKLDFPLPDNLKKLTCEGSFPNMSQFFESRMKNQHSNPKSPLVVAPNNTEVAMRMKVAHNNNVRRSPDSRSRRMTQKNNQALVLHSLHTRNTPRRDTAPNGVDGADTLRTESMSLPSHIQYIRFPSSVPANCSTNVRDRDQDAPGGGASAQNVSGSQISIFDSSKESSPNFTKNKLSTSILGPSNRNYISDGSLFNWDKETVLVFGGTDPHSPYDPEKNSGRDIYRSDPICR</sequence>
<feature type="region of interest" description="Disordered" evidence="1">
    <location>
        <begin position="705"/>
        <end position="730"/>
    </location>
</feature>
<evidence type="ECO:0000256" key="1">
    <source>
        <dbReference type="SAM" id="MobiDB-lite"/>
    </source>
</evidence>
<dbReference type="InterPro" id="IPR011333">
    <property type="entry name" value="SKP1/BTB/POZ_sf"/>
</dbReference>
<dbReference type="EMBL" id="BGZK01000425">
    <property type="protein sequence ID" value="GBP42881.1"/>
    <property type="molecule type" value="Genomic_DNA"/>
</dbReference>
<dbReference type="Proteomes" id="UP000299102">
    <property type="component" value="Unassembled WGS sequence"/>
</dbReference>